<organism evidence="5 6">
    <name type="scientific">Paenibacillus larvae subsp. larvae DSM 25430</name>
    <dbReference type="NCBI Taxonomy" id="697284"/>
    <lineage>
        <taxon>Bacteria</taxon>
        <taxon>Bacillati</taxon>
        <taxon>Bacillota</taxon>
        <taxon>Bacilli</taxon>
        <taxon>Bacillales</taxon>
        <taxon>Paenibacillaceae</taxon>
        <taxon>Paenibacillus</taxon>
    </lineage>
</organism>
<gene>
    <name evidence="5" type="ORF">ERIC2_c14690</name>
</gene>
<proteinExistence type="predicted"/>
<dbReference type="PROSITE" id="PS50995">
    <property type="entry name" value="HTH_MARR_2"/>
    <property type="match status" value="1"/>
</dbReference>
<protein>
    <submittedName>
        <fullName evidence="5">Transcriptional regulator-like protein</fullName>
    </submittedName>
</protein>
<evidence type="ECO:0000259" key="4">
    <source>
        <dbReference type="PROSITE" id="PS50995"/>
    </source>
</evidence>
<keyword evidence="1" id="KW-0805">Transcription regulation</keyword>
<dbReference type="Pfam" id="PF01047">
    <property type="entry name" value="MarR"/>
    <property type="match status" value="1"/>
</dbReference>
<name>V9W5U8_9BACL</name>
<dbReference type="PRINTS" id="PR00598">
    <property type="entry name" value="HTHMARR"/>
</dbReference>
<evidence type="ECO:0000256" key="1">
    <source>
        <dbReference type="ARBA" id="ARBA00023015"/>
    </source>
</evidence>
<keyword evidence="3" id="KW-0804">Transcription</keyword>
<keyword evidence="2" id="KW-0238">DNA-binding</keyword>
<dbReference type="PANTHER" id="PTHR42756:SF1">
    <property type="entry name" value="TRANSCRIPTIONAL REPRESSOR OF EMRAB OPERON"/>
    <property type="match status" value="1"/>
</dbReference>
<dbReference type="Gene3D" id="1.10.10.10">
    <property type="entry name" value="Winged helix-like DNA-binding domain superfamily/Winged helix DNA-binding domain"/>
    <property type="match status" value="1"/>
</dbReference>
<dbReference type="InterPro" id="IPR000835">
    <property type="entry name" value="HTH_MarR-typ"/>
</dbReference>
<accession>V9W5U8</accession>
<dbReference type="InterPro" id="IPR036388">
    <property type="entry name" value="WH-like_DNA-bd_sf"/>
</dbReference>
<dbReference type="KEGG" id="plv:ERIC2_c14690"/>
<dbReference type="InterPro" id="IPR036390">
    <property type="entry name" value="WH_DNA-bd_sf"/>
</dbReference>
<evidence type="ECO:0000313" key="6">
    <source>
        <dbReference type="Proteomes" id="UP000029431"/>
    </source>
</evidence>
<evidence type="ECO:0000313" key="5">
    <source>
        <dbReference type="EMBL" id="AHD05294.1"/>
    </source>
</evidence>
<dbReference type="SUPFAM" id="SSF46785">
    <property type="entry name" value="Winged helix' DNA-binding domain"/>
    <property type="match status" value="1"/>
</dbReference>
<sequence>MIQVTGVMAMYSNEFAKFWSKLSKELKMKMEDQLSPTITEGQLHVLELLNQQGCMKPSDFIEYLETTPAAVTTLLDRMERGGLIKRVRDEKDRRIVWVHVTDKGKAECSRGIEIRDELLKSYLNRISAHNQQLFVYLLGKVAG</sequence>
<dbReference type="GO" id="GO:0003700">
    <property type="term" value="F:DNA-binding transcription factor activity"/>
    <property type="evidence" value="ECO:0007669"/>
    <property type="project" value="InterPro"/>
</dbReference>
<dbReference type="AlphaFoldDB" id="V9W5U8"/>
<dbReference type="GO" id="GO:0003677">
    <property type="term" value="F:DNA binding"/>
    <property type="evidence" value="ECO:0007669"/>
    <property type="project" value="UniProtKB-KW"/>
</dbReference>
<dbReference type="EMBL" id="CP003355">
    <property type="protein sequence ID" value="AHD05294.1"/>
    <property type="molecule type" value="Genomic_DNA"/>
</dbReference>
<dbReference type="HOGENOM" id="CLU_083287_27_4_9"/>
<keyword evidence="6" id="KW-1185">Reference proteome</keyword>
<dbReference type="eggNOG" id="COG1846">
    <property type="taxonomic scope" value="Bacteria"/>
</dbReference>
<dbReference type="PATRIC" id="fig|697284.3.peg.1403"/>
<evidence type="ECO:0000256" key="3">
    <source>
        <dbReference type="ARBA" id="ARBA00023163"/>
    </source>
</evidence>
<dbReference type="PANTHER" id="PTHR42756">
    <property type="entry name" value="TRANSCRIPTIONAL REGULATOR, MARR"/>
    <property type="match status" value="1"/>
</dbReference>
<dbReference type="SMART" id="SM00347">
    <property type="entry name" value="HTH_MARR"/>
    <property type="match status" value="1"/>
</dbReference>
<evidence type="ECO:0000256" key="2">
    <source>
        <dbReference type="ARBA" id="ARBA00023125"/>
    </source>
</evidence>
<feature type="domain" description="HTH marR-type" evidence="4">
    <location>
        <begin position="12"/>
        <end position="143"/>
    </location>
</feature>
<reference evidence="5 6" key="1">
    <citation type="journal article" date="2014" name="PLoS ONE">
        <title>How to Kill the Honey Bee Larva: Genomic Potential and Virulence Mechanisms of Paenibacillus larvae.</title>
        <authorList>
            <person name="Djukic M."/>
            <person name="Brzuszkiewicz E."/>
            <person name="Funfhaus A."/>
            <person name="Voss J."/>
            <person name="Gollnow K."/>
            <person name="Poppinga L."/>
            <person name="Liesegang H."/>
            <person name="Garcia-Gonzalez E."/>
            <person name="Genersch E."/>
            <person name="Daniel R."/>
        </authorList>
    </citation>
    <scope>NUCLEOTIDE SEQUENCE [LARGE SCALE GENOMIC DNA]</scope>
    <source>
        <strain evidence="5 6">DSM 25430</strain>
    </source>
</reference>
<dbReference type="Proteomes" id="UP000029431">
    <property type="component" value="Chromosome"/>
</dbReference>